<evidence type="ECO:0000256" key="1">
    <source>
        <dbReference type="SAM" id="MobiDB-lite"/>
    </source>
</evidence>
<evidence type="ECO:0000256" key="2">
    <source>
        <dbReference type="SAM" id="SignalP"/>
    </source>
</evidence>
<gene>
    <name evidence="3" type="ORF">I302_06859</name>
    <name evidence="4" type="ORF">I302_107402</name>
</gene>
<protein>
    <recommendedName>
        <fullName evidence="6">Phosphatidylglycerol/phosphatidylinositol transfer protein</fullName>
    </recommendedName>
</protein>
<reference evidence="4" key="4">
    <citation type="submission" date="2024-02" db="EMBL/GenBank/DDBJ databases">
        <title>Comparative genomics of Cryptococcus and Kwoniella reveals pathogenesis evolution and contrasting modes of karyotype evolution via chromosome fusion or intercentromeric recombination.</title>
        <authorList>
            <person name="Coelho M.A."/>
            <person name="David-Palma M."/>
            <person name="Shea T."/>
            <person name="Bowers K."/>
            <person name="McGinley-Smith S."/>
            <person name="Mohammad A.W."/>
            <person name="Gnirke A."/>
            <person name="Yurkov A.M."/>
            <person name="Nowrousian M."/>
            <person name="Sun S."/>
            <person name="Cuomo C.A."/>
            <person name="Heitman J."/>
        </authorList>
    </citation>
    <scope>NUCLEOTIDE SEQUENCE</scope>
    <source>
        <strain evidence="4">CBS 10118</strain>
    </source>
</reference>
<evidence type="ECO:0000313" key="4">
    <source>
        <dbReference type="EMBL" id="WVW85364.1"/>
    </source>
</evidence>
<organism evidence="3">
    <name type="scientific">Kwoniella bestiolae CBS 10118</name>
    <dbReference type="NCBI Taxonomy" id="1296100"/>
    <lineage>
        <taxon>Eukaryota</taxon>
        <taxon>Fungi</taxon>
        <taxon>Dikarya</taxon>
        <taxon>Basidiomycota</taxon>
        <taxon>Agaricomycotina</taxon>
        <taxon>Tremellomycetes</taxon>
        <taxon>Tremellales</taxon>
        <taxon>Cryptococcaceae</taxon>
        <taxon>Kwoniella</taxon>
    </lineage>
</organism>
<dbReference type="EMBL" id="KI894023">
    <property type="protein sequence ID" value="OCF23873.1"/>
    <property type="molecule type" value="Genomic_DNA"/>
</dbReference>
<reference evidence="3" key="1">
    <citation type="submission" date="2013-07" db="EMBL/GenBank/DDBJ databases">
        <title>The Genome Sequence of Cryptococcus bestiolae CBS10118.</title>
        <authorList>
            <consortium name="The Broad Institute Genome Sequencing Platform"/>
            <person name="Cuomo C."/>
            <person name="Litvintseva A."/>
            <person name="Chen Y."/>
            <person name="Heitman J."/>
            <person name="Sun S."/>
            <person name="Springer D."/>
            <person name="Dromer F."/>
            <person name="Young S.K."/>
            <person name="Zeng Q."/>
            <person name="Gargeya S."/>
            <person name="Fitzgerald M."/>
            <person name="Abouelleil A."/>
            <person name="Alvarado L."/>
            <person name="Berlin A.M."/>
            <person name="Chapman S.B."/>
            <person name="Dewar J."/>
            <person name="Goldberg J."/>
            <person name="Griggs A."/>
            <person name="Gujja S."/>
            <person name="Hansen M."/>
            <person name="Howarth C."/>
            <person name="Imamovic A."/>
            <person name="Larimer J."/>
            <person name="McCowan C."/>
            <person name="Murphy C."/>
            <person name="Pearson M."/>
            <person name="Priest M."/>
            <person name="Roberts A."/>
            <person name="Saif S."/>
            <person name="Shea T."/>
            <person name="Sykes S."/>
            <person name="Wortman J."/>
            <person name="Nusbaum C."/>
            <person name="Birren B."/>
        </authorList>
    </citation>
    <scope>NUCLEOTIDE SEQUENCE [LARGE SCALE GENOMIC DNA]</scope>
    <source>
        <strain evidence="3">CBS 10118</strain>
    </source>
</reference>
<name>A0A1B9FYM1_9TREE</name>
<feature type="compositionally biased region" description="Polar residues" evidence="1">
    <location>
        <begin position="23"/>
        <end position="48"/>
    </location>
</feature>
<dbReference type="KEGG" id="kbi:30211258"/>
<keyword evidence="5" id="KW-1185">Reference proteome</keyword>
<dbReference type="VEuPathDB" id="FungiDB:I302_06859"/>
<keyword evidence="2" id="KW-0732">Signal</keyword>
<dbReference type="GeneID" id="30211258"/>
<proteinExistence type="predicted"/>
<reference evidence="3" key="3">
    <citation type="submission" date="2014-01" db="EMBL/GenBank/DDBJ databases">
        <title>Evolution of pathogenesis and genome organization in the Tremellales.</title>
        <authorList>
            <person name="Cuomo C."/>
            <person name="Litvintseva A."/>
            <person name="Heitman J."/>
            <person name="Chen Y."/>
            <person name="Sun S."/>
            <person name="Springer D."/>
            <person name="Dromer F."/>
            <person name="Young S."/>
            <person name="Zeng Q."/>
            <person name="Chapman S."/>
            <person name="Gujja S."/>
            <person name="Saif S."/>
            <person name="Birren B."/>
        </authorList>
    </citation>
    <scope>NUCLEOTIDE SEQUENCE</scope>
    <source>
        <strain evidence="3">CBS 10118</strain>
    </source>
</reference>
<evidence type="ECO:0000313" key="3">
    <source>
        <dbReference type="EMBL" id="OCF23873.1"/>
    </source>
</evidence>
<feature type="region of interest" description="Disordered" evidence="1">
    <location>
        <begin position="23"/>
        <end position="104"/>
    </location>
</feature>
<sequence>MFVPTSTLFSLLLALPLMVHANTPPSKRQDSTSTTSEGAMPPTSTSTRLFPGPQTAPEPPDDTWQTEPTEPLERRAMTAEPTGPGASASSRSIFNSRGPILPDIQEVKRTEIPDGYERDENNDEFTKRAEGDAHNVLRLIPPDYTLFEFPAPHDNLNCRSNLPECHPDLKFTNEWKDQVFDVKQFGLDPEMAGGVEAHDVDFTTRSATKIVQCTAKVDASPTEMVIFEPRMTDPWPQEDHKGAGHLTCTLASTATAAATPVRR</sequence>
<dbReference type="RefSeq" id="XP_019044943.1">
    <property type="nucleotide sequence ID" value="XM_019193466.1"/>
</dbReference>
<dbReference type="Proteomes" id="UP000092730">
    <property type="component" value="Chromosome 6"/>
</dbReference>
<dbReference type="AlphaFoldDB" id="A0A1B9FYM1"/>
<feature type="chain" id="PRO_5042334716" description="Phosphatidylglycerol/phosphatidylinositol transfer protein" evidence="2">
    <location>
        <begin position="22"/>
        <end position="263"/>
    </location>
</feature>
<dbReference type="EMBL" id="CP144546">
    <property type="protein sequence ID" value="WVW85364.1"/>
    <property type="molecule type" value="Genomic_DNA"/>
</dbReference>
<feature type="signal peptide" evidence="2">
    <location>
        <begin position="1"/>
        <end position="21"/>
    </location>
</feature>
<evidence type="ECO:0000313" key="5">
    <source>
        <dbReference type="Proteomes" id="UP000092730"/>
    </source>
</evidence>
<dbReference type="OrthoDB" id="10478364at2759"/>
<accession>A0A1B9FYM1</accession>
<reference evidence="4" key="2">
    <citation type="submission" date="2013-07" db="EMBL/GenBank/DDBJ databases">
        <authorList>
            <consortium name="The Broad Institute Genome Sequencing Platform"/>
            <person name="Cuomo C."/>
            <person name="Litvintseva A."/>
            <person name="Chen Y."/>
            <person name="Heitman J."/>
            <person name="Sun S."/>
            <person name="Springer D."/>
            <person name="Dromer F."/>
            <person name="Young S.K."/>
            <person name="Zeng Q."/>
            <person name="Gargeya S."/>
            <person name="Fitzgerald M."/>
            <person name="Abouelleil A."/>
            <person name="Alvarado L."/>
            <person name="Berlin A.M."/>
            <person name="Chapman S.B."/>
            <person name="Dewar J."/>
            <person name="Goldberg J."/>
            <person name="Griggs A."/>
            <person name="Gujja S."/>
            <person name="Hansen M."/>
            <person name="Howarth C."/>
            <person name="Imamovic A."/>
            <person name="Larimer J."/>
            <person name="McCowan C."/>
            <person name="Murphy C."/>
            <person name="Pearson M."/>
            <person name="Priest M."/>
            <person name="Roberts A."/>
            <person name="Saif S."/>
            <person name="Shea T."/>
            <person name="Sykes S."/>
            <person name="Wortman J."/>
            <person name="Nusbaum C."/>
            <person name="Birren B."/>
        </authorList>
    </citation>
    <scope>NUCLEOTIDE SEQUENCE</scope>
    <source>
        <strain evidence="4">CBS 10118</strain>
    </source>
</reference>
<evidence type="ECO:0008006" key="6">
    <source>
        <dbReference type="Google" id="ProtNLM"/>
    </source>
</evidence>